<dbReference type="EMBL" id="AUZM01000006">
    <property type="protein sequence ID" value="ERT08934.1"/>
    <property type="molecule type" value="Genomic_DNA"/>
</dbReference>
<organism evidence="2 3">
    <name type="scientific">Lyngbya aestuarii BL J</name>
    <dbReference type="NCBI Taxonomy" id="1348334"/>
    <lineage>
        <taxon>Bacteria</taxon>
        <taxon>Bacillati</taxon>
        <taxon>Cyanobacteriota</taxon>
        <taxon>Cyanophyceae</taxon>
        <taxon>Oscillatoriophycideae</taxon>
        <taxon>Oscillatoriales</taxon>
        <taxon>Microcoleaceae</taxon>
        <taxon>Lyngbya</taxon>
    </lineage>
</organism>
<feature type="transmembrane region" description="Helical" evidence="1">
    <location>
        <begin position="38"/>
        <end position="59"/>
    </location>
</feature>
<evidence type="ECO:0000313" key="3">
    <source>
        <dbReference type="Proteomes" id="UP000017127"/>
    </source>
</evidence>
<protein>
    <submittedName>
        <fullName evidence="2">Putative membrane protein</fullName>
    </submittedName>
</protein>
<dbReference type="Proteomes" id="UP000017127">
    <property type="component" value="Unassembled WGS sequence"/>
</dbReference>
<dbReference type="AlphaFoldDB" id="U7QLV9"/>
<keyword evidence="3" id="KW-1185">Reference proteome</keyword>
<dbReference type="OrthoDB" id="515719at2"/>
<dbReference type="RefSeq" id="WP_023064768.1">
    <property type="nucleotide sequence ID" value="NZ_AUZM01000006.1"/>
</dbReference>
<comment type="caution">
    <text evidence="2">The sequence shown here is derived from an EMBL/GenBank/DDBJ whole genome shotgun (WGS) entry which is preliminary data.</text>
</comment>
<gene>
    <name evidence="2" type="ORF">M595_1041</name>
</gene>
<name>U7QLV9_9CYAN</name>
<keyword evidence="1" id="KW-0472">Membrane</keyword>
<accession>U7QLV9</accession>
<evidence type="ECO:0000313" key="2">
    <source>
        <dbReference type="EMBL" id="ERT08934.1"/>
    </source>
</evidence>
<evidence type="ECO:0000256" key="1">
    <source>
        <dbReference type="SAM" id="Phobius"/>
    </source>
</evidence>
<keyword evidence="1" id="KW-1133">Transmembrane helix</keyword>
<dbReference type="PATRIC" id="fig|1348334.3.peg.1016"/>
<proteinExistence type="predicted"/>
<keyword evidence="1" id="KW-0812">Transmembrane</keyword>
<reference evidence="2 3" key="1">
    <citation type="journal article" date="2013" name="Front. Microbiol.">
        <title>Comparative genomic analyses of the cyanobacterium, Lyngbya aestuarii BL J, a powerful hydrogen producer.</title>
        <authorList>
            <person name="Kothari A."/>
            <person name="Vaughn M."/>
            <person name="Garcia-Pichel F."/>
        </authorList>
    </citation>
    <scope>NUCLEOTIDE SEQUENCE [LARGE SCALE GENOMIC DNA]</scope>
    <source>
        <strain evidence="2 3">BL J</strain>
    </source>
</reference>
<feature type="transmembrane region" description="Helical" evidence="1">
    <location>
        <begin position="7"/>
        <end position="26"/>
    </location>
</feature>
<sequence length="67" mass="6732">MVGTPKSSLFLGGSCIAGIAAVGSIFELSSGQPELGGTVTTVILLLSIPLGGLLFWAAVRDAQANQE</sequence>